<dbReference type="SUPFAM" id="SSF51197">
    <property type="entry name" value="Clavaminate synthase-like"/>
    <property type="match status" value="1"/>
</dbReference>
<feature type="region of interest" description="Disordered" evidence="1">
    <location>
        <begin position="46"/>
        <end position="65"/>
    </location>
</feature>
<name>A0A899FRF2_9ASCO</name>
<dbReference type="GO" id="GO:0051213">
    <property type="term" value="F:dioxygenase activity"/>
    <property type="evidence" value="ECO:0007669"/>
    <property type="project" value="InterPro"/>
</dbReference>
<feature type="compositionally biased region" description="Basic and acidic residues" evidence="1">
    <location>
        <begin position="9"/>
        <end position="32"/>
    </location>
</feature>
<feature type="domain" description="Alpha-ketoglutarate-dependent dioxygenase AlkB-like" evidence="3">
    <location>
        <begin position="326"/>
        <end position="526"/>
    </location>
</feature>
<evidence type="ECO:0000313" key="6">
    <source>
        <dbReference type="Proteomes" id="UP000663699"/>
    </source>
</evidence>
<dbReference type="InterPro" id="IPR054414">
    <property type="entry name" value="Ccdc124/Oxs1_C"/>
</dbReference>
<evidence type="ECO:0008006" key="7">
    <source>
        <dbReference type="Google" id="ProtNLM"/>
    </source>
</evidence>
<evidence type="ECO:0000259" key="4">
    <source>
        <dbReference type="Pfam" id="PF22048"/>
    </source>
</evidence>
<accession>A0A899FRF2</accession>
<evidence type="ECO:0000256" key="1">
    <source>
        <dbReference type="SAM" id="MobiDB-lite"/>
    </source>
</evidence>
<sequence length="835" mass="96249">MTNPKKRAEKQEAARNREEALRKAKKDSEEDAKWSIGVKAVNVKKERDLQKRQEAAAKKAERDALEAEEIRNISSKGRVRGSQKKTDYKLSIDDSYEKECPKTYSASNIDDALELLSLETKGNAKIMSEIDRHPERRYRSALLAYEEQRLPVLKEEHKGLRLQQYKNIIYKEFSKHPDNPMNQLTSKYNATKDELKEISEIERKRIEQLYTKKGLNNCSSLASKIKLALLSSLFPDKSIEVLLEKLVENDGIVQNILNSSSQSDFKTNSTLLKRIKQRKIEEFIESDKYKRKRAFVSGKLSSGILWPIKMQKDSSLEPSKPKLTPCTLIHNFLEKDLCNSLLLKMLKESETWERNKFHLFGRNVASPHKSCYYLHSDENKLLEQRFFHNGLEIKNVREFPEEMKAARLLVKDIVNKILSKRENLEYQYPGEWDPNIVVANLYSNAKENLGYHSDQLTYLGYILNSFDLLLNITDQCQPLHSICLPHNSLLIMHSSCQETYKHSIHPANTVTLHPISGATRISITYRSCLFKILKGTNIKQSKASLEDLKFLPMDKGISLLSLKLHLFLSYLHNLALLILVKVHGESISEGKYAFIVERLVELRVILEKAIQPIETKLKYQIDKIIGNLYKHESSENHKIENTENGLLYKPNPMDLLPVDNTNDKSDSVGKEIYHPPRISSVLPSESIEQRLPLNHTLRDFIASEMSSAPVPEPSIGSNIVFHGKRLHAASADEQRNLQQKRKYEEENFVRLPTKRYKRKKQNVFGGEDWRILDNELYYPDFSPDESLVSKSHEVGDEDTTTVRRFGVDFSKKKRALAKKIKLKAKKHKISGKPKG</sequence>
<dbReference type="InterPro" id="IPR037151">
    <property type="entry name" value="AlkB-like_sf"/>
</dbReference>
<dbReference type="OrthoDB" id="203440at2759"/>
<proteinExistence type="predicted"/>
<dbReference type="EMBL" id="CP054543">
    <property type="protein sequence ID" value="QSL66500.1"/>
    <property type="molecule type" value="Genomic_DNA"/>
</dbReference>
<evidence type="ECO:0000259" key="2">
    <source>
        <dbReference type="Pfam" id="PF06244"/>
    </source>
</evidence>
<evidence type="ECO:0000313" key="5">
    <source>
        <dbReference type="EMBL" id="QSL66500.1"/>
    </source>
</evidence>
<dbReference type="InterPro" id="IPR054413">
    <property type="entry name" value="LSO1/2"/>
</dbReference>
<dbReference type="AlphaFoldDB" id="A0A899FRF2"/>
<dbReference type="Pfam" id="PF06244">
    <property type="entry name" value="Ccdc124"/>
    <property type="match status" value="1"/>
</dbReference>
<feature type="domain" description="LSO1/LSO2" evidence="4">
    <location>
        <begin position="7"/>
        <end position="69"/>
    </location>
</feature>
<dbReference type="InterPro" id="IPR007146">
    <property type="entry name" value="Sas10/Utp3/C1D"/>
</dbReference>
<keyword evidence="6" id="KW-1185">Reference proteome</keyword>
<dbReference type="Proteomes" id="UP000663699">
    <property type="component" value="Chromosome 12"/>
</dbReference>
<dbReference type="Pfam" id="PF22048">
    <property type="entry name" value="LSO1_2-like"/>
    <property type="match status" value="1"/>
</dbReference>
<dbReference type="PANTHER" id="PTHR31212:SF4">
    <property type="entry name" value="ALPHA-KETOGLUTARATE-DEPENDENT DIOXYGENASE ALKB HOMOLOG 3"/>
    <property type="match status" value="1"/>
</dbReference>
<dbReference type="InterPro" id="IPR027450">
    <property type="entry name" value="AlkB-like"/>
</dbReference>
<gene>
    <name evidence="5" type="ORF">MERGE_000880</name>
</gene>
<feature type="domain" description="Coiled-coil" evidence="2">
    <location>
        <begin position="101"/>
        <end position="183"/>
    </location>
</feature>
<dbReference type="GO" id="GO:0006307">
    <property type="term" value="P:DNA alkylation repair"/>
    <property type="evidence" value="ECO:0007669"/>
    <property type="project" value="InterPro"/>
</dbReference>
<feature type="region of interest" description="Disordered" evidence="1">
    <location>
        <begin position="1"/>
        <end position="32"/>
    </location>
</feature>
<dbReference type="Gene3D" id="2.60.120.590">
    <property type="entry name" value="Alpha-ketoglutarate-dependent dioxygenase AlkB-like"/>
    <property type="match status" value="1"/>
</dbReference>
<dbReference type="Pfam" id="PF13532">
    <property type="entry name" value="2OG-FeII_Oxy_2"/>
    <property type="match status" value="1"/>
</dbReference>
<evidence type="ECO:0000259" key="3">
    <source>
        <dbReference type="Pfam" id="PF13532"/>
    </source>
</evidence>
<protein>
    <recommendedName>
        <fullName evidence="7">Fe2OG dioxygenase domain-containing protein</fullName>
    </recommendedName>
</protein>
<dbReference type="InterPro" id="IPR032854">
    <property type="entry name" value="ALKBH3"/>
</dbReference>
<reference evidence="5" key="1">
    <citation type="submission" date="2020-06" db="EMBL/GenBank/DDBJ databases">
        <title>Genomes of multiple members of Pneumocystis genus reveal paths to human pathogen Pneumocystis jirovecii.</title>
        <authorList>
            <person name="Cisse O.H."/>
            <person name="Ma L."/>
            <person name="Dekker J."/>
            <person name="Khil P."/>
            <person name="Jo J."/>
            <person name="Brenchley J."/>
            <person name="Blair R."/>
            <person name="Pahar B."/>
            <person name="Chabe M."/>
            <person name="Van Rompay K.A."/>
            <person name="Keesler R."/>
            <person name="Sukura A."/>
            <person name="Hirsch V."/>
            <person name="Kutty G."/>
            <person name="Liu Y."/>
            <person name="Peng L."/>
            <person name="Chen J."/>
            <person name="Song J."/>
            <person name="Weissenbacher-Lang C."/>
            <person name="Xu J."/>
            <person name="Upham N.S."/>
            <person name="Stajich J.E."/>
            <person name="Cuomo C.A."/>
            <person name="Cushion M.T."/>
            <person name="Kovacs J.A."/>
        </authorList>
    </citation>
    <scope>NUCLEOTIDE SEQUENCE</scope>
    <source>
        <strain evidence="5">2A</strain>
    </source>
</reference>
<dbReference type="PANTHER" id="PTHR31212">
    <property type="entry name" value="ALPHA-KETOGLUTARATE-DEPENDENT DIOXYGENASE ALKB HOMOLOG 3"/>
    <property type="match status" value="1"/>
</dbReference>
<dbReference type="Pfam" id="PF04000">
    <property type="entry name" value="Sas10_Utp3"/>
    <property type="match status" value="1"/>
</dbReference>
<organism evidence="5 6">
    <name type="scientific">Pneumocystis wakefieldiae</name>
    <dbReference type="NCBI Taxonomy" id="38082"/>
    <lineage>
        <taxon>Eukaryota</taxon>
        <taxon>Fungi</taxon>
        <taxon>Dikarya</taxon>
        <taxon>Ascomycota</taxon>
        <taxon>Taphrinomycotina</taxon>
        <taxon>Pneumocystomycetes</taxon>
        <taxon>Pneumocystaceae</taxon>
        <taxon>Pneumocystis</taxon>
    </lineage>
</organism>